<dbReference type="KEGG" id="lcd:clem_02090"/>
<feature type="region of interest" description="Disordered" evidence="1">
    <location>
        <begin position="1"/>
        <end position="55"/>
    </location>
</feature>
<evidence type="ECO:0000313" key="2">
    <source>
        <dbReference type="EMBL" id="ASQ44981.1"/>
    </source>
</evidence>
<evidence type="ECO:0000313" key="3">
    <source>
        <dbReference type="Proteomes" id="UP000201728"/>
    </source>
</evidence>
<proteinExistence type="predicted"/>
<organism evidence="2 3">
    <name type="scientific">Legionella clemsonensis</name>
    <dbReference type="NCBI Taxonomy" id="1867846"/>
    <lineage>
        <taxon>Bacteria</taxon>
        <taxon>Pseudomonadati</taxon>
        <taxon>Pseudomonadota</taxon>
        <taxon>Gammaproteobacteria</taxon>
        <taxon>Legionellales</taxon>
        <taxon>Legionellaceae</taxon>
        <taxon>Legionella</taxon>
    </lineage>
</organism>
<dbReference type="AlphaFoldDB" id="A0A222NZH6"/>
<dbReference type="EMBL" id="CP016397">
    <property type="protein sequence ID" value="ASQ44981.1"/>
    <property type="molecule type" value="Genomic_DNA"/>
</dbReference>
<gene>
    <name evidence="2" type="ORF">clem_02090</name>
</gene>
<name>A0A222NZH6_9GAMM</name>
<sequence length="55" mass="6368">MSKKNRSQNKLSSEELSKVPGGNHKDSKNDLKRIIEEMKPFPDLSEEDLIKLTQR</sequence>
<evidence type="ECO:0000256" key="1">
    <source>
        <dbReference type="SAM" id="MobiDB-lite"/>
    </source>
</evidence>
<keyword evidence="3" id="KW-1185">Reference proteome</keyword>
<dbReference type="Proteomes" id="UP000201728">
    <property type="component" value="Chromosome"/>
</dbReference>
<reference evidence="3" key="1">
    <citation type="submission" date="2016-07" db="EMBL/GenBank/DDBJ databases">
        <authorList>
            <person name="Florea S."/>
            <person name="Webb J.S."/>
            <person name="Jaromczyk J."/>
            <person name="Schardl C.L."/>
        </authorList>
    </citation>
    <scope>NUCLEOTIDE SEQUENCE [LARGE SCALE GENOMIC DNA]</scope>
    <source>
        <strain evidence="3">CDC-D5610</strain>
    </source>
</reference>
<feature type="compositionally biased region" description="Basic and acidic residues" evidence="1">
    <location>
        <begin position="12"/>
        <end position="40"/>
    </location>
</feature>
<accession>A0A222NZH6</accession>
<protein>
    <submittedName>
        <fullName evidence="2">Uncharacterized protein</fullName>
    </submittedName>
</protein>
<dbReference type="RefSeq" id="WP_157698152.1">
    <property type="nucleotide sequence ID" value="NZ_CP016397.1"/>
</dbReference>